<feature type="compositionally biased region" description="Basic and acidic residues" evidence="1">
    <location>
        <begin position="150"/>
        <end position="159"/>
    </location>
</feature>
<dbReference type="Proteomes" id="UP000799753">
    <property type="component" value="Unassembled WGS sequence"/>
</dbReference>
<reference evidence="2" key="1">
    <citation type="journal article" date="2020" name="Stud. Mycol.">
        <title>101 Dothideomycetes genomes: a test case for predicting lifestyles and emergence of pathogens.</title>
        <authorList>
            <person name="Haridas S."/>
            <person name="Albert R."/>
            <person name="Binder M."/>
            <person name="Bloem J."/>
            <person name="Labutti K."/>
            <person name="Salamov A."/>
            <person name="Andreopoulos B."/>
            <person name="Baker S."/>
            <person name="Barry K."/>
            <person name="Bills G."/>
            <person name="Bluhm B."/>
            <person name="Cannon C."/>
            <person name="Castanera R."/>
            <person name="Culley D."/>
            <person name="Daum C."/>
            <person name="Ezra D."/>
            <person name="Gonzalez J."/>
            <person name="Henrissat B."/>
            <person name="Kuo A."/>
            <person name="Liang C."/>
            <person name="Lipzen A."/>
            <person name="Lutzoni F."/>
            <person name="Magnuson J."/>
            <person name="Mondo S."/>
            <person name="Nolan M."/>
            <person name="Ohm R."/>
            <person name="Pangilinan J."/>
            <person name="Park H.-J."/>
            <person name="Ramirez L."/>
            <person name="Alfaro M."/>
            <person name="Sun H."/>
            <person name="Tritt A."/>
            <person name="Yoshinaga Y."/>
            <person name="Zwiers L.-H."/>
            <person name="Turgeon B."/>
            <person name="Goodwin S."/>
            <person name="Spatafora J."/>
            <person name="Crous P."/>
            <person name="Grigoriev I."/>
        </authorList>
    </citation>
    <scope>NUCLEOTIDE SEQUENCE</scope>
    <source>
        <strain evidence="2">CBS 473.64</strain>
    </source>
</reference>
<feature type="region of interest" description="Disordered" evidence="1">
    <location>
        <begin position="41"/>
        <end position="164"/>
    </location>
</feature>
<gene>
    <name evidence="2" type="ORF">P280DRAFT_483156</name>
</gene>
<feature type="compositionally biased region" description="Basic and acidic residues" evidence="1">
    <location>
        <begin position="106"/>
        <end position="121"/>
    </location>
</feature>
<feature type="region of interest" description="Disordered" evidence="1">
    <location>
        <begin position="310"/>
        <end position="336"/>
    </location>
</feature>
<evidence type="ECO:0000256" key="1">
    <source>
        <dbReference type="SAM" id="MobiDB-lite"/>
    </source>
</evidence>
<proteinExistence type="predicted"/>
<evidence type="ECO:0000313" key="3">
    <source>
        <dbReference type="Proteomes" id="UP000799753"/>
    </source>
</evidence>
<evidence type="ECO:0000313" key="2">
    <source>
        <dbReference type="EMBL" id="KAF2637279.1"/>
    </source>
</evidence>
<sequence>MNDTYRDMKCDQTTARVRLDGSDNGCQHAATCILLLPQQRGKDAKCPGCGDMKGRPLPPLPVDHEARKGKGKEDSKTTKVSGEDGDREEASPRGGGEDTEYLLGGPREDVRHDSYDLHDTEYIPLKPIPRKPVPKREKSLLSTKNSLDVANHRTADDKASNSSSEYSFWDYDNIAPEDEYVEIQSTYEEELQNVLEPVSPYVRFTSPNPRALPPTPIPKTPEPRVFEIPTIGTRAESSACLFPPPLALKTSSGAHLLPPPISPPSSPSAHLLQIPVPFPHPLQTRPLPLPLPLQSTSPTPLLRPRRPRLIRARPPPWGTSAHLEAQRQERRDVRKRDGRLERKFEKDTRKAEYRRRVMEERIRSGEVVTEAQELRDLTTRVYPEMEFERVGIDGDRYFEVTPSVRREAFS</sequence>
<name>A0A6A6RP05_9PLEO</name>
<protein>
    <submittedName>
        <fullName evidence="2">Uncharacterized protein</fullName>
    </submittedName>
</protein>
<dbReference type="EMBL" id="MU006794">
    <property type="protein sequence ID" value="KAF2637279.1"/>
    <property type="molecule type" value="Genomic_DNA"/>
</dbReference>
<feature type="region of interest" description="Disordered" evidence="1">
    <location>
        <begin position="257"/>
        <end position="277"/>
    </location>
</feature>
<feature type="compositionally biased region" description="Basic and acidic residues" evidence="1">
    <location>
        <begin position="62"/>
        <end position="91"/>
    </location>
</feature>
<keyword evidence="3" id="KW-1185">Reference proteome</keyword>
<feature type="compositionally biased region" description="Pro residues" evidence="1">
    <location>
        <begin position="210"/>
        <end position="220"/>
    </location>
</feature>
<feature type="region of interest" description="Disordered" evidence="1">
    <location>
        <begin position="205"/>
        <end position="224"/>
    </location>
</feature>
<feature type="compositionally biased region" description="Pro residues" evidence="1">
    <location>
        <begin position="257"/>
        <end position="266"/>
    </location>
</feature>
<feature type="compositionally biased region" description="Basic and acidic residues" evidence="1">
    <location>
        <begin position="324"/>
        <end position="336"/>
    </location>
</feature>
<accession>A0A6A6RP05</accession>
<organism evidence="2 3">
    <name type="scientific">Massarina eburnea CBS 473.64</name>
    <dbReference type="NCBI Taxonomy" id="1395130"/>
    <lineage>
        <taxon>Eukaryota</taxon>
        <taxon>Fungi</taxon>
        <taxon>Dikarya</taxon>
        <taxon>Ascomycota</taxon>
        <taxon>Pezizomycotina</taxon>
        <taxon>Dothideomycetes</taxon>
        <taxon>Pleosporomycetidae</taxon>
        <taxon>Pleosporales</taxon>
        <taxon>Massarineae</taxon>
        <taxon>Massarinaceae</taxon>
        <taxon>Massarina</taxon>
    </lineage>
</organism>
<dbReference type="AlphaFoldDB" id="A0A6A6RP05"/>